<protein>
    <recommendedName>
        <fullName evidence="3">TauD/TfdA-like domain-containing protein</fullName>
    </recommendedName>
</protein>
<evidence type="ECO:0000259" key="3">
    <source>
        <dbReference type="Pfam" id="PF02668"/>
    </source>
</evidence>
<evidence type="ECO:0000256" key="1">
    <source>
        <dbReference type="ARBA" id="ARBA00023002"/>
    </source>
</evidence>
<evidence type="ECO:0000313" key="4">
    <source>
        <dbReference type="EMBL" id="KAF7548799.1"/>
    </source>
</evidence>
<gene>
    <name evidence="4" type="ORF">G7Z17_g6838</name>
</gene>
<dbReference type="Proteomes" id="UP000722485">
    <property type="component" value="Unassembled WGS sequence"/>
</dbReference>
<dbReference type="Gene3D" id="3.60.130.10">
    <property type="entry name" value="Clavaminate synthase-like"/>
    <property type="match status" value="1"/>
</dbReference>
<feature type="domain" description="TauD/TfdA-like" evidence="3">
    <location>
        <begin position="795"/>
        <end position="1032"/>
    </location>
</feature>
<dbReference type="EMBL" id="JAANBB010000139">
    <property type="protein sequence ID" value="KAF7548799.1"/>
    <property type="molecule type" value="Genomic_DNA"/>
</dbReference>
<dbReference type="InterPro" id="IPR003819">
    <property type="entry name" value="TauD/TfdA-like"/>
</dbReference>
<feature type="region of interest" description="Disordered" evidence="2">
    <location>
        <begin position="51"/>
        <end position="114"/>
    </location>
</feature>
<feature type="compositionally biased region" description="Low complexity" evidence="2">
    <location>
        <begin position="51"/>
        <end position="64"/>
    </location>
</feature>
<evidence type="ECO:0000313" key="5">
    <source>
        <dbReference type="Proteomes" id="UP000722485"/>
    </source>
</evidence>
<evidence type="ECO:0000256" key="2">
    <source>
        <dbReference type="SAM" id="MobiDB-lite"/>
    </source>
</evidence>
<dbReference type="PANTHER" id="PTHR10696:SF49">
    <property type="entry name" value="TAUD_TFDA-LIKE DOMAIN-CONTAINING PROTEIN"/>
    <property type="match status" value="1"/>
</dbReference>
<dbReference type="OrthoDB" id="5216135at2759"/>
<dbReference type="GO" id="GO:0016491">
    <property type="term" value="F:oxidoreductase activity"/>
    <property type="evidence" value="ECO:0007669"/>
    <property type="project" value="UniProtKB-KW"/>
</dbReference>
<sequence>MPAARSLALETWPLQLPAAMWDSRCRNPAWSRRRTRPGVFLILYFSGSPSPRQGPSGLSGLGPPATQPPKNDSAGPYPHHPNTDDAALEPPNRGAKLKTGARLASKPPTNVQSDVEPRTLCGWLMTKRSTQLTQMETAKDGELAQIVASIHQLATDIDHFPTRTQDNRRHALRLLLQRFYTTICDLSEYKPQSPVSEADTIEADKAVLDAWNALLAPIRALSSWTAIPNGPFLAARMALFVIMAFTFQEFLPLDLPLSDLSRDRVRLQMDFCLTVDEVLLAQLCTIWRESGQKDYFRWATTHLHNVKHCIRTDYNQAAMMALSPTELWQVPGMTGTQKWVPSLDDEPIYKGFEHATVVVFGEPEHEGGRQRVISQTLYSEGPIRFHLNYCLFDDKSEEWLKGPRLWRSMQFVLDARQTIHPWLVQERERLAQKVMEEKLPTELQRLVLGLIQEEPTAHPYLSHLDLPTVFRPFPSLAGACVECEPTTEVAATSSKQATCPHRSIFIWNLALRAFHTFHQPADGEFVMCSHMDVCEGHHDDPAWQVPDQEALQSQVERIIQSRCGASSSIKSVGFGPLGDATGPHEEGALNAWLDLPTYGLVERDSEGDLDMAGAMGLYSCVAINNDRLFCVGNDSEPVRKSLNDVSRQHGSPRARSGRVLPLDTLPKDLDFFAASIGKSSEDYYSQGLRARFRLDAAKVLLQAAKKPEEVKYADIGYEVNEDAFMRRSEARLAGGGLPSAVPSGFPTQMSGPLVWDKDSFPDETEYVYYLTEADKEEIHLALAYFKEQGLDGQEVSRETFPLPNLGKRLEAARNDVYEGRGFAIVRGLDPDVFVVEDLTVVYLGVSSYIAERRVHVILRNDEDQDRQSSEDKPFHTDTVNDCLCLFTQSLAASGGRSVLASAWTVYNELAATRPDLIHVLSQPDWPFDTFGRTPAFYKRALLYHQDEKIIMSFSRRLLVGHAPSELRTAGIPGLTEAQAEALDAVHFIARKHEIKTKMEKGDLRFINNMAILHRREAFANDADTMRHLVRIWLNNELMCWKLPYDLRLAWARVFDNKEGQRHWDLEPIWKDGVDISD</sequence>
<dbReference type="SUPFAM" id="SSF51197">
    <property type="entry name" value="Clavaminate synthase-like"/>
    <property type="match status" value="1"/>
</dbReference>
<dbReference type="InterPro" id="IPR042098">
    <property type="entry name" value="TauD-like_sf"/>
</dbReference>
<proteinExistence type="predicted"/>
<accession>A0A9P5H8A0</accession>
<dbReference type="Pfam" id="PF02668">
    <property type="entry name" value="TauD"/>
    <property type="match status" value="1"/>
</dbReference>
<organism evidence="4 5">
    <name type="scientific">Cylindrodendrum hubeiense</name>
    <dbReference type="NCBI Taxonomy" id="595255"/>
    <lineage>
        <taxon>Eukaryota</taxon>
        <taxon>Fungi</taxon>
        <taxon>Dikarya</taxon>
        <taxon>Ascomycota</taxon>
        <taxon>Pezizomycotina</taxon>
        <taxon>Sordariomycetes</taxon>
        <taxon>Hypocreomycetidae</taxon>
        <taxon>Hypocreales</taxon>
        <taxon>Nectriaceae</taxon>
        <taxon>Cylindrodendrum</taxon>
    </lineage>
</organism>
<comment type="caution">
    <text evidence="4">The sequence shown here is derived from an EMBL/GenBank/DDBJ whole genome shotgun (WGS) entry which is preliminary data.</text>
</comment>
<keyword evidence="1" id="KW-0560">Oxidoreductase</keyword>
<dbReference type="PANTHER" id="PTHR10696">
    <property type="entry name" value="GAMMA-BUTYROBETAINE HYDROXYLASE-RELATED"/>
    <property type="match status" value="1"/>
</dbReference>
<dbReference type="InterPro" id="IPR050411">
    <property type="entry name" value="AlphaKG_dependent_hydroxylases"/>
</dbReference>
<keyword evidence="5" id="KW-1185">Reference proteome</keyword>
<reference evidence="4" key="1">
    <citation type="submission" date="2020-03" db="EMBL/GenBank/DDBJ databases">
        <title>Draft Genome Sequence of Cylindrodendrum hubeiense.</title>
        <authorList>
            <person name="Buettner E."/>
            <person name="Kellner H."/>
        </authorList>
    </citation>
    <scope>NUCLEOTIDE SEQUENCE</scope>
    <source>
        <strain evidence="4">IHI 201604</strain>
    </source>
</reference>
<dbReference type="AlphaFoldDB" id="A0A9P5H8A0"/>
<name>A0A9P5H8A0_9HYPO</name>